<dbReference type="GO" id="GO:0070402">
    <property type="term" value="F:NADPH binding"/>
    <property type="evidence" value="ECO:0007669"/>
    <property type="project" value="InterPro"/>
</dbReference>
<feature type="binding site" evidence="9">
    <location>
        <position position="208"/>
    </location>
    <ligand>
        <name>1-deoxy-D-xylulose 5-phosphate</name>
        <dbReference type="ChEBI" id="CHEBI:57792"/>
    </ligand>
</feature>
<evidence type="ECO:0000256" key="3">
    <source>
        <dbReference type="ARBA" id="ARBA00022723"/>
    </source>
</evidence>
<evidence type="ECO:0000256" key="8">
    <source>
        <dbReference type="ARBA" id="ARBA00048543"/>
    </source>
</evidence>
<sequence length="380" mass="43340">MRKISIFGFTGSIGTQALELLDGASELEPHIFVCNKSVDRAEKVLDKFQPKYIFFEDKDASNSFNSKKYPNVELIRNKQTLVDIIEADPSDIFLSAITSYEMMDITYLIAKSGKKVLLANKESLVIFGDNLMKEIDKHKTEIIPIDSEHYSIYHSLKNTSLDEIKKVFLMASGGPFFGSSISEIKNKSVEEALNHPNWEMGNKITIDSATLVNKCFEVIEAHHLFKIEFEKLGILIEPQSLIHSLVEFVDGSIEAQISVPSMSFPISYGLFNERSQKLAQDFSFDFSKTTTSFSIAPFPEDRNFLLEITRDIIENKQNRGLIFASINDFAVKKFLKKEISFGDIYNLIQNFYESFEKKEIASFDELKINIEEIKESFKKG</sequence>
<feature type="binding site" evidence="9">
    <location>
        <position position="36"/>
    </location>
    <ligand>
        <name>NADPH</name>
        <dbReference type="ChEBI" id="CHEBI:57783"/>
    </ligand>
</feature>
<dbReference type="SUPFAM" id="SSF51735">
    <property type="entry name" value="NAD(P)-binding Rossmann-fold domains"/>
    <property type="match status" value="1"/>
</dbReference>
<comment type="similarity">
    <text evidence="2 9">Belongs to the DXR family.</text>
</comment>
<dbReference type="Proteomes" id="UP000315825">
    <property type="component" value="Unassembled WGS sequence"/>
</dbReference>
<feature type="binding site" evidence="9">
    <location>
        <position position="148"/>
    </location>
    <ligand>
        <name>Mn(2+)</name>
        <dbReference type="ChEBI" id="CHEBI:29035"/>
    </ligand>
</feature>
<keyword evidence="3 9" id="KW-0479">Metal-binding</keyword>
<dbReference type="UniPathway" id="UPA00056">
    <property type="reaction ID" value="UER00092"/>
</dbReference>
<feature type="binding site" evidence="9">
    <location>
        <position position="148"/>
    </location>
    <ligand>
        <name>1-deoxy-D-xylulose 5-phosphate</name>
        <dbReference type="ChEBI" id="CHEBI:57792"/>
    </ligand>
</feature>
<dbReference type="Gene3D" id="1.10.1740.10">
    <property type="match status" value="1"/>
</dbReference>
<dbReference type="Gene3D" id="3.40.50.720">
    <property type="entry name" value="NAD(P)-binding Rossmann-like Domain"/>
    <property type="match status" value="1"/>
</dbReference>
<evidence type="ECO:0000256" key="2">
    <source>
        <dbReference type="ARBA" id="ARBA00006825"/>
    </source>
</evidence>
<accession>A0A520MY47</accession>
<evidence type="ECO:0000313" key="14">
    <source>
        <dbReference type="Proteomes" id="UP000315825"/>
    </source>
</evidence>
<feature type="binding site" evidence="9">
    <location>
        <position position="195"/>
    </location>
    <ligand>
        <name>1-deoxy-D-xylulose 5-phosphate</name>
        <dbReference type="ChEBI" id="CHEBI:57792"/>
    </ligand>
</feature>
<feature type="binding site" evidence="9">
    <location>
        <position position="122"/>
    </location>
    <ligand>
        <name>NADPH</name>
        <dbReference type="ChEBI" id="CHEBI:57783"/>
    </ligand>
</feature>
<evidence type="ECO:0000256" key="1">
    <source>
        <dbReference type="ARBA" id="ARBA00005094"/>
    </source>
</evidence>
<evidence type="ECO:0000259" key="10">
    <source>
        <dbReference type="Pfam" id="PF02670"/>
    </source>
</evidence>
<evidence type="ECO:0000313" key="13">
    <source>
        <dbReference type="EMBL" id="RZO26160.1"/>
    </source>
</evidence>
<dbReference type="HAMAP" id="MF_00183">
    <property type="entry name" value="DXP_reductoisom"/>
    <property type="match status" value="1"/>
</dbReference>
<comment type="function">
    <text evidence="9">Catalyzes the NADPH-dependent rearrangement and reduction of 1-deoxy-D-xylulose-5-phosphate (DXP) to 2-C-methyl-D-erythritol 4-phosphate (MEP).</text>
</comment>
<feature type="domain" description="1-deoxy-D-xylulose 5-phosphate reductoisomerase C-terminal" evidence="11">
    <location>
        <begin position="142"/>
        <end position="225"/>
    </location>
</feature>
<feature type="binding site" evidence="9">
    <location>
        <position position="10"/>
    </location>
    <ligand>
        <name>NADPH</name>
        <dbReference type="ChEBI" id="CHEBI:57783"/>
    </ligand>
</feature>
<feature type="binding site" evidence="9">
    <location>
        <position position="201"/>
    </location>
    <ligand>
        <name>NADPH</name>
        <dbReference type="ChEBI" id="CHEBI:57783"/>
    </ligand>
</feature>
<feature type="binding site" evidence="9">
    <location>
        <position position="120"/>
    </location>
    <ligand>
        <name>NADPH</name>
        <dbReference type="ChEBI" id="CHEBI:57783"/>
    </ligand>
</feature>
<feature type="binding site" evidence="9">
    <location>
        <position position="13"/>
    </location>
    <ligand>
        <name>NADPH</name>
        <dbReference type="ChEBI" id="CHEBI:57783"/>
    </ligand>
</feature>
<comment type="catalytic activity">
    <reaction evidence="8">
        <text>2-C-methyl-D-erythritol 4-phosphate + NADP(+) = 1-deoxy-D-xylulose 5-phosphate + NADPH + H(+)</text>
        <dbReference type="Rhea" id="RHEA:13717"/>
        <dbReference type="ChEBI" id="CHEBI:15378"/>
        <dbReference type="ChEBI" id="CHEBI:57783"/>
        <dbReference type="ChEBI" id="CHEBI:57792"/>
        <dbReference type="ChEBI" id="CHEBI:58262"/>
        <dbReference type="ChEBI" id="CHEBI:58349"/>
        <dbReference type="EC" id="1.1.1.267"/>
    </reaction>
    <physiologicalReaction direction="right-to-left" evidence="8">
        <dbReference type="Rhea" id="RHEA:13719"/>
    </physiologicalReaction>
</comment>
<dbReference type="GO" id="GO:0051484">
    <property type="term" value="P:isopentenyl diphosphate biosynthetic process, methylerythritol 4-phosphate pathway involved in terpenoid biosynthetic process"/>
    <property type="evidence" value="ECO:0007669"/>
    <property type="project" value="TreeGrafter"/>
</dbReference>
<keyword evidence="6 9" id="KW-0464">Manganese</keyword>
<feature type="binding site" evidence="9">
    <location>
        <position position="217"/>
    </location>
    <ligand>
        <name>Mn(2+)</name>
        <dbReference type="ChEBI" id="CHEBI:29035"/>
    </ligand>
</feature>
<keyword evidence="7 9" id="KW-0414">Isoprene biosynthesis</keyword>
<dbReference type="SUPFAM" id="SSF55347">
    <property type="entry name" value="Glyceraldehyde-3-phosphate dehydrogenase-like, C-terminal domain"/>
    <property type="match status" value="1"/>
</dbReference>
<dbReference type="EC" id="1.1.1.267" evidence="9"/>
<dbReference type="InterPro" id="IPR013644">
    <property type="entry name" value="DXP_reductoisomerase_C"/>
</dbReference>
<feature type="binding site" evidence="9">
    <location>
        <position position="213"/>
    </location>
    <ligand>
        <name>1-deoxy-D-xylulose 5-phosphate</name>
        <dbReference type="ChEBI" id="CHEBI:57792"/>
    </ligand>
</feature>
<dbReference type="AlphaFoldDB" id="A0A520MY47"/>
<evidence type="ECO:0000256" key="5">
    <source>
        <dbReference type="ARBA" id="ARBA00023002"/>
    </source>
</evidence>
<feature type="binding site" evidence="9">
    <location>
        <position position="11"/>
    </location>
    <ligand>
        <name>NADPH</name>
        <dbReference type="ChEBI" id="CHEBI:57783"/>
    </ligand>
</feature>
<comment type="cofactor">
    <cofactor evidence="9">
        <name>Mg(2+)</name>
        <dbReference type="ChEBI" id="CHEBI:18420"/>
    </cofactor>
    <cofactor evidence="9">
        <name>Mn(2+)</name>
        <dbReference type="ChEBI" id="CHEBI:29035"/>
    </cofactor>
</comment>
<evidence type="ECO:0000256" key="9">
    <source>
        <dbReference type="HAMAP-Rule" id="MF_00183"/>
    </source>
</evidence>
<dbReference type="Pfam" id="PF02670">
    <property type="entry name" value="DXP_reductoisom"/>
    <property type="match status" value="1"/>
</dbReference>
<keyword evidence="5 9" id="KW-0560">Oxidoreductase</keyword>
<dbReference type="Pfam" id="PF08436">
    <property type="entry name" value="DXP_redisom_C"/>
    <property type="match status" value="1"/>
</dbReference>
<dbReference type="InterPro" id="IPR013512">
    <property type="entry name" value="DXP_reductoisomerase_N"/>
</dbReference>
<feature type="binding site" evidence="9">
    <location>
        <position position="146"/>
    </location>
    <ligand>
        <name>Mn(2+)</name>
        <dbReference type="ChEBI" id="CHEBI:29035"/>
    </ligand>
</feature>
<dbReference type="Pfam" id="PF13288">
    <property type="entry name" value="DXPR_C"/>
    <property type="match status" value="1"/>
</dbReference>
<dbReference type="PIRSF" id="PIRSF006205">
    <property type="entry name" value="Dxp_reductismrs"/>
    <property type="match status" value="1"/>
</dbReference>
<feature type="binding site" evidence="9">
    <location>
        <position position="147"/>
    </location>
    <ligand>
        <name>1-deoxy-D-xylulose 5-phosphate</name>
        <dbReference type="ChEBI" id="CHEBI:57792"/>
    </ligand>
</feature>
<proteinExistence type="inferred from homology"/>
<dbReference type="InterPro" id="IPR003821">
    <property type="entry name" value="DXP_reductoisomerase"/>
</dbReference>
<comment type="pathway">
    <text evidence="1 9">Isoprenoid biosynthesis; isopentenyl diphosphate biosynthesis via DXP pathway; isopentenyl diphosphate from 1-deoxy-D-xylulose 5-phosphate: step 1/6.</text>
</comment>
<dbReference type="InterPro" id="IPR036169">
    <property type="entry name" value="DXPR_C_sf"/>
</dbReference>
<dbReference type="GO" id="GO:0030604">
    <property type="term" value="F:1-deoxy-D-xylulose-5-phosphate reductoisomerase activity"/>
    <property type="evidence" value="ECO:0007669"/>
    <property type="project" value="UniProtKB-UniRule"/>
</dbReference>
<dbReference type="EMBL" id="SHBE01000006">
    <property type="protein sequence ID" value="RZO26160.1"/>
    <property type="molecule type" value="Genomic_DNA"/>
</dbReference>
<dbReference type="InterPro" id="IPR026877">
    <property type="entry name" value="DXPR_C"/>
</dbReference>
<feature type="binding site" evidence="9">
    <location>
        <position position="217"/>
    </location>
    <ligand>
        <name>1-deoxy-D-xylulose 5-phosphate</name>
        <dbReference type="ChEBI" id="CHEBI:57792"/>
    </ligand>
</feature>
<evidence type="ECO:0000256" key="4">
    <source>
        <dbReference type="ARBA" id="ARBA00022857"/>
    </source>
</evidence>
<evidence type="ECO:0000259" key="11">
    <source>
        <dbReference type="Pfam" id="PF08436"/>
    </source>
</evidence>
<keyword evidence="9" id="KW-0460">Magnesium</keyword>
<dbReference type="InterPro" id="IPR036291">
    <property type="entry name" value="NAD(P)-bd_dom_sf"/>
</dbReference>
<gene>
    <name evidence="9" type="primary">dxr</name>
    <name evidence="13" type="ORF">EVA92_03670</name>
</gene>
<dbReference type="PANTHER" id="PTHR30525:SF0">
    <property type="entry name" value="1-DEOXY-D-XYLULOSE 5-PHOSPHATE REDUCTOISOMERASE, CHLOROPLASTIC"/>
    <property type="match status" value="1"/>
</dbReference>
<comment type="caution">
    <text evidence="13">The sequence shown here is derived from an EMBL/GenBank/DDBJ whole genome shotgun (WGS) entry which is preliminary data.</text>
</comment>
<evidence type="ECO:0000256" key="7">
    <source>
        <dbReference type="ARBA" id="ARBA00023229"/>
    </source>
</evidence>
<reference evidence="13 14" key="1">
    <citation type="submission" date="2019-02" db="EMBL/GenBank/DDBJ databases">
        <title>Prokaryotic population dynamics and viral predation in marine succession experiment using metagenomics: the confinement effect.</title>
        <authorList>
            <person name="Haro-Moreno J.M."/>
            <person name="Rodriguez-Valera F."/>
            <person name="Lopez-Perez M."/>
        </authorList>
    </citation>
    <scope>NUCLEOTIDE SEQUENCE [LARGE SCALE GENOMIC DNA]</scope>
    <source>
        <strain evidence="13">MED-G159</strain>
    </source>
</reference>
<feature type="binding site" evidence="9">
    <location>
        <position position="172"/>
    </location>
    <ligand>
        <name>1-deoxy-D-xylulose 5-phosphate</name>
        <dbReference type="ChEBI" id="CHEBI:57792"/>
    </ligand>
</feature>
<name>A0A520MY47_9GAMM</name>
<keyword evidence="4 9" id="KW-0521">NADP</keyword>
<dbReference type="PANTHER" id="PTHR30525">
    <property type="entry name" value="1-DEOXY-D-XYLULOSE 5-PHOSPHATE REDUCTOISOMERASE"/>
    <property type="match status" value="1"/>
</dbReference>
<dbReference type="SUPFAM" id="SSF69055">
    <property type="entry name" value="1-deoxy-D-xylulose-5-phosphate reductoisomerase, C-terminal domain"/>
    <property type="match status" value="1"/>
</dbReference>
<feature type="domain" description="DXP reductoisomerase C-terminal" evidence="12">
    <location>
        <begin position="258"/>
        <end position="366"/>
    </location>
</feature>
<evidence type="ECO:0000259" key="12">
    <source>
        <dbReference type="Pfam" id="PF13288"/>
    </source>
</evidence>
<feature type="binding site" evidence="9">
    <location>
        <position position="12"/>
    </location>
    <ligand>
        <name>NADPH</name>
        <dbReference type="ChEBI" id="CHEBI:57783"/>
    </ligand>
</feature>
<feature type="binding site" evidence="9">
    <location>
        <position position="121"/>
    </location>
    <ligand>
        <name>1-deoxy-D-xylulose 5-phosphate</name>
        <dbReference type="ChEBI" id="CHEBI:57792"/>
    </ligand>
</feature>
<feature type="domain" description="1-deoxy-D-xylulose 5-phosphate reductoisomerase N-terminal" evidence="10">
    <location>
        <begin position="4"/>
        <end position="128"/>
    </location>
</feature>
<comment type="caution">
    <text evidence="9">Lacks conserved residue(s) required for the propagation of feature annotation.</text>
</comment>
<organism evidence="13 14">
    <name type="scientific">SAR86 cluster bacterium</name>
    <dbReference type="NCBI Taxonomy" id="2030880"/>
    <lineage>
        <taxon>Bacteria</taxon>
        <taxon>Pseudomonadati</taxon>
        <taxon>Pseudomonadota</taxon>
        <taxon>Gammaproteobacteria</taxon>
        <taxon>SAR86 cluster</taxon>
    </lineage>
</organism>
<dbReference type="GO" id="GO:0030145">
    <property type="term" value="F:manganese ion binding"/>
    <property type="evidence" value="ECO:0007669"/>
    <property type="project" value="TreeGrafter"/>
</dbReference>
<feature type="binding site" evidence="9">
    <location>
        <position position="214"/>
    </location>
    <ligand>
        <name>1-deoxy-D-xylulose 5-phosphate</name>
        <dbReference type="ChEBI" id="CHEBI:57792"/>
    </ligand>
</feature>
<protein>
    <recommendedName>
        <fullName evidence="9">1-deoxy-D-xylulose 5-phosphate reductoisomerase</fullName>
        <shortName evidence="9">DXP reductoisomerase</shortName>
        <ecNumber evidence="9">1.1.1.267</ecNumber>
    </recommendedName>
    <alternativeName>
        <fullName evidence="9">1-deoxyxylulose-5-phosphate reductoisomerase</fullName>
    </alternativeName>
    <alternativeName>
        <fullName evidence="9">2-C-methyl-D-erythritol 4-phosphate synthase</fullName>
    </alternativeName>
</protein>
<evidence type="ECO:0000256" key="6">
    <source>
        <dbReference type="ARBA" id="ARBA00023211"/>
    </source>
</evidence>